<evidence type="ECO:0000313" key="2">
    <source>
        <dbReference type="EMBL" id="KAF4966815.1"/>
    </source>
</evidence>
<feature type="compositionally biased region" description="Acidic residues" evidence="1">
    <location>
        <begin position="162"/>
        <end position="175"/>
    </location>
</feature>
<proteinExistence type="predicted"/>
<protein>
    <submittedName>
        <fullName evidence="2">Uncharacterized protein</fullName>
    </submittedName>
</protein>
<feature type="compositionally biased region" description="Basic and acidic residues" evidence="1">
    <location>
        <begin position="176"/>
        <end position="197"/>
    </location>
</feature>
<dbReference type="OrthoDB" id="5062850at2759"/>
<evidence type="ECO:0000313" key="3">
    <source>
        <dbReference type="Proteomes" id="UP000622797"/>
    </source>
</evidence>
<reference evidence="2" key="1">
    <citation type="journal article" date="2020" name="BMC Genomics">
        <title>Correction to: Identification and distribution of gene clusters required for synthesis of sphingolipid metabolism inhibitors in diverse species of the filamentous fungus Fusarium.</title>
        <authorList>
            <person name="Kim H.S."/>
            <person name="Lohmar J.M."/>
            <person name="Busman M."/>
            <person name="Brown D.W."/>
            <person name="Naumann T.A."/>
            <person name="Divon H.H."/>
            <person name="Lysoe E."/>
            <person name="Uhlig S."/>
            <person name="Proctor R.H."/>
        </authorList>
    </citation>
    <scope>NUCLEOTIDE SEQUENCE</scope>
    <source>
        <strain evidence="2">NRRL 20472</strain>
    </source>
</reference>
<reference evidence="2" key="2">
    <citation type="submission" date="2020-05" db="EMBL/GenBank/DDBJ databases">
        <authorList>
            <person name="Kim H.-S."/>
            <person name="Proctor R.H."/>
            <person name="Brown D.W."/>
        </authorList>
    </citation>
    <scope>NUCLEOTIDE SEQUENCE</scope>
    <source>
        <strain evidence="2">NRRL 20472</strain>
    </source>
</reference>
<dbReference type="EMBL" id="JABEXW010000268">
    <property type="protein sequence ID" value="KAF4966815.1"/>
    <property type="molecule type" value="Genomic_DNA"/>
</dbReference>
<organism evidence="2 3">
    <name type="scientific">Fusarium sarcochroum</name>
    <dbReference type="NCBI Taxonomy" id="1208366"/>
    <lineage>
        <taxon>Eukaryota</taxon>
        <taxon>Fungi</taxon>
        <taxon>Dikarya</taxon>
        <taxon>Ascomycota</taxon>
        <taxon>Pezizomycotina</taxon>
        <taxon>Sordariomycetes</taxon>
        <taxon>Hypocreomycetidae</taxon>
        <taxon>Hypocreales</taxon>
        <taxon>Nectriaceae</taxon>
        <taxon>Fusarium</taxon>
        <taxon>Fusarium lateritium species complex</taxon>
    </lineage>
</organism>
<sequence length="619" mass="71323">MPLPLSLATLPYEVRTEIFCYYFQLDGGYTFNAESEKLVGANGQPIDLSLMYTCRSIADDTKDLPFTVNTISFSTFYTPRWRAWAGRFEYLSRLHYFLQLDFITYLGQFITAEMYVLIEDKFPGFASMLQTRIEHRESYRTRLAIIESRGDLESEPYSVSADEPEIDPEDEPNSDTDDRDRQGLDGNQHDPDTHTEEGTGNDINSHRESITQDLEFVEIDGHADYYRDLLVYHSRYFDIYHSHEAADMFTWCRITKLTITREAVAYSLRLVAQQQESRFTMLIHAALPRWTASHSSQEMNDLYLDPWTIPSQSSLTRMGEIFGDGPIWKTVQGWHDVNDLGHLLPVVNYREKFRFSAAAAALRFLSHLQGKERMRLRKVVLLEDHLAVGDPECHALGLIPFCQENPRLEIERRLKLSLLNNRFNQPNTLGYKHLLEAKTTIHKNPTTIRTKTLWQELGSWLAGAIYLKKAGMPANSFTLMLDGEPDVGFSSDFFDQVVHRYIACEKAFRVCKAEAQSCPWNSPFAADGVMEAVQKLVNQYSSNQTSPSNSSLVNCNFNPGRPWSIEPLVQERFNWSATEWEEEVNVLKHTMDLPPGYPSFSKRFLENYEREFTVTDGQD</sequence>
<keyword evidence="3" id="KW-1185">Reference proteome</keyword>
<name>A0A8H4XA24_9HYPO</name>
<gene>
    <name evidence="2" type="ORF">FSARC_5530</name>
</gene>
<feature type="region of interest" description="Disordered" evidence="1">
    <location>
        <begin position="151"/>
        <end position="205"/>
    </location>
</feature>
<accession>A0A8H4XA24</accession>
<dbReference type="AlphaFoldDB" id="A0A8H4XA24"/>
<dbReference type="Proteomes" id="UP000622797">
    <property type="component" value="Unassembled WGS sequence"/>
</dbReference>
<comment type="caution">
    <text evidence="2">The sequence shown here is derived from an EMBL/GenBank/DDBJ whole genome shotgun (WGS) entry which is preliminary data.</text>
</comment>
<evidence type="ECO:0000256" key="1">
    <source>
        <dbReference type="SAM" id="MobiDB-lite"/>
    </source>
</evidence>